<keyword evidence="1" id="KW-0479">Metal-binding</keyword>
<organism evidence="4 5">
    <name type="scientific">Arachis duranensis</name>
    <name type="common">Wild peanut</name>
    <dbReference type="NCBI Taxonomy" id="130453"/>
    <lineage>
        <taxon>Eukaryota</taxon>
        <taxon>Viridiplantae</taxon>
        <taxon>Streptophyta</taxon>
        <taxon>Embryophyta</taxon>
        <taxon>Tracheophyta</taxon>
        <taxon>Spermatophyta</taxon>
        <taxon>Magnoliopsida</taxon>
        <taxon>eudicotyledons</taxon>
        <taxon>Gunneridae</taxon>
        <taxon>Pentapetalae</taxon>
        <taxon>rosids</taxon>
        <taxon>fabids</taxon>
        <taxon>Fabales</taxon>
        <taxon>Fabaceae</taxon>
        <taxon>Papilionoideae</taxon>
        <taxon>50 kb inversion clade</taxon>
        <taxon>dalbergioids sensu lato</taxon>
        <taxon>Dalbergieae</taxon>
        <taxon>Pterocarpus clade</taxon>
        <taxon>Arachis</taxon>
    </lineage>
</organism>
<feature type="region of interest" description="Disordered" evidence="2">
    <location>
        <begin position="260"/>
        <end position="328"/>
    </location>
</feature>
<evidence type="ECO:0000259" key="3">
    <source>
        <dbReference type="PROSITE" id="PS50158"/>
    </source>
</evidence>
<dbReference type="OrthoDB" id="1932348at2759"/>
<accession>A0A6P4D0F5</accession>
<keyword evidence="1" id="KW-0863">Zinc-finger</keyword>
<feature type="region of interest" description="Disordered" evidence="2">
    <location>
        <begin position="43"/>
        <end position="75"/>
    </location>
</feature>
<dbReference type="Pfam" id="PF22936">
    <property type="entry name" value="Pol_BBD"/>
    <property type="match status" value="1"/>
</dbReference>
<dbReference type="GO" id="GO:0003676">
    <property type="term" value="F:nucleic acid binding"/>
    <property type="evidence" value="ECO:0007669"/>
    <property type="project" value="InterPro"/>
</dbReference>
<dbReference type="KEGG" id="adu:107483827"/>
<dbReference type="InterPro" id="IPR001878">
    <property type="entry name" value="Znf_CCHC"/>
</dbReference>
<dbReference type="Gene3D" id="4.10.60.10">
    <property type="entry name" value="Zinc finger, CCHC-type"/>
    <property type="match status" value="1"/>
</dbReference>
<dbReference type="AlphaFoldDB" id="A0A6P4D0F5"/>
<dbReference type="GO" id="GO:0008270">
    <property type="term" value="F:zinc ion binding"/>
    <property type="evidence" value="ECO:0007669"/>
    <property type="project" value="UniProtKB-KW"/>
</dbReference>
<dbReference type="SMART" id="SM00343">
    <property type="entry name" value="ZnF_C2HC"/>
    <property type="match status" value="1"/>
</dbReference>
<dbReference type="RefSeq" id="XP_015959931.1">
    <property type="nucleotide sequence ID" value="XM_016104445.1"/>
</dbReference>
<evidence type="ECO:0000313" key="5">
    <source>
        <dbReference type="RefSeq" id="XP_015959931.1"/>
    </source>
</evidence>
<keyword evidence="4" id="KW-1185">Reference proteome</keyword>
<dbReference type="SUPFAM" id="SSF57756">
    <property type="entry name" value="Retrovirus zinc finger-like domains"/>
    <property type="match status" value="1"/>
</dbReference>
<evidence type="ECO:0000313" key="4">
    <source>
        <dbReference type="Proteomes" id="UP000515211"/>
    </source>
</evidence>
<name>A0A6P4D0F5_ARADU</name>
<reference evidence="4" key="1">
    <citation type="journal article" date="2016" name="Nat. Genet.">
        <title>The genome sequences of Arachis duranensis and Arachis ipaensis, the diploid ancestors of cultivated peanut.</title>
        <authorList>
            <person name="Bertioli D.J."/>
            <person name="Cannon S.B."/>
            <person name="Froenicke L."/>
            <person name="Huang G."/>
            <person name="Farmer A.D."/>
            <person name="Cannon E.K."/>
            <person name="Liu X."/>
            <person name="Gao D."/>
            <person name="Clevenger J."/>
            <person name="Dash S."/>
            <person name="Ren L."/>
            <person name="Moretzsohn M.C."/>
            <person name="Shirasawa K."/>
            <person name="Huang W."/>
            <person name="Vidigal B."/>
            <person name="Abernathy B."/>
            <person name="Chu Y."/>
            <person name="Niederhuth C.E."/>
            <person name="Umale P."/>
            <person name="Araujo A.C."/>
            <person name="Kozik A."/>
            <person name="Kim K.D."/>
            <person name="Burow M.D."/>
            <person name="Varshney R.K."/>
            <person name="Wang X."/>
            <person name="Zhang X."/>
            <person name="Barkley N."/>
            <person name="Guimaraes P.M."/>
            <person name="Isobe S."/>
            <person name="Guo B."/>
            <person name="Liao B."/>
            <person name="Stalker H.T."/>
            <person name="Schmitz R.J."/>
            <person name="Scheffler B.E."/>
            <person name="Leal-Bertioli S.C."/>
            <person name="Xun X."/>
            <person name="Jackson S.A."/>
            <person name="Michelmore R."/>
            <person name="Ozias-Akins P."/>
        </authorList>
    </citation>
    <scope>NUCLEOTIDE SEQUENCE [LARGE SCALE GENOMIC DNA]</scope>
    <source>
        <strain evidence="4">cv. V14167</strain>
    </source>
</reference>
<sequence>MVKLKERNKGSNSRKPKRDLNKVICYNCKEAGHFKTDCPKLKKEEKAKKGKKKGLMASWEDLENDSDEDEESETKSQTCLIANHVEQAGNGFLKEKLREVETAVDPVKENKRLKAEIKACEKQHSVVAYLNCFEENEKFLKEVYLASKRKDNMWYMDSGCSRHMTGKVTFFIKLDEYDGGFVTFGDNGNGKIVAKGKVGKNFSSFINDVLLVDGLKHNLLSISQLCDLSYEVIFRKLDCLVVCEKTGDILFEAKSASLDDDAGSEVDMNNQPSQENSKTVPSDEPDCLEMSHQDEGDISALSPEQARESRTVQSSEAHQGRTLPQRPREWKFLKGYHHDFIIGDPYQGITTRSSSKK</sequence>
<dbReference type="Pfam" id="PF00098">
    <property type="entry name" value="zf-CCHC"/>
    <property type="match status" value="1"/>
</dbReference>
<evidence type="ECO:0000256" key="2">
    <source>
        <dbReference type="SAM" id="MobiDB-lite"/>
    </source>
</evidence>
<feature type="domain" description="CCHC-type" evidence="3">
    <location>
        <begin position="25"/>
        <end position="40"/>
    </location>
</feature>
<feature type="compositionally biased region" description="Acidic residues" evidence="2">
    <location>
        <begin position="60"/>
        <end position="72"/>
    </location>
</feature>
<reference evidence="5" key="2">
    <citation type="submission" date="2025-08" db="UniProtKB">
        <authorList>
            <consortium name="RefSeq"/>
        </authorList>
    </citation>
    <scope>IDENTIFICATION</scope>
    <source>
        <tissue evidence="5">Whole plant</tissue>
    </source>
</reference>
<dbReference type="InterPro" id="IPR054722">
    <property type="entry name" value="PolX-like_BBD"/>
</dbReference>
<protein>
    <submittedName>
        <fullName evidence="5">Uncharacterized protein LOC107483827</fullName>
    </submittedName>
</protein>
<dbReference type="GeneID" id="107483827"/>
<gene>
    <name evidence="5" type="primary">LOC107483827</name>
</gene>
<dbReference type="InterPro" id="IPR036875">
    <property type="entry name" value="Znf_CCHC_sf"/>
</dbReference>
<dbReference type="PROSITE" id="PS50158">
    <property type="entry name" value="ZF_CCHC"/>
    <property type="match status" value="1"/>
</dbReference>
<dbReference type="Proteomes" id="UP000515211">
    <property type="component" value="Chromosome 4"/>
</dbReference>
<proteinExistence type="predicted"/>
<keyword evidence="1" id="KW-0862">Zinc</keyword>
<evidence type="ECO:0000256" key="1">
    <source>
        <dbReference type="PROSITE-ProRule" id="PRU00047"/>
    </source>
</evidence>
<feature type="compositionally biased region" description="Polar residues" evidence="2">
    <location>
        <begin position="267"/>
        <end position="280"/>
    </location>
</feature>